<dbReference type="PANTHER" id="PTHR11133:SF22">
    <property type="entry name" value="ALPHA-AMINOADIPIC SEMIALDEHYDE SYNTHASE, MITOCHONDRIAL"/>
    <property type="match status" value="1"/>
</dbReference>
<evidence type="ECO:0000256" key="1">
    <source>
        <dbReference type="ARBA" id="ARBA00023002"/>
    </source>
</evidence>
<dbReference type="InterPro" id="IPR051168">
    <property type="entry name" value="AASS"/>
</dbReference>
<proteinExistence type="predicted"/>
<dbReference type="InterPro" id="IPR032095">
    <property type="entry name" value="Sacchrp_dh-like_C"/>
</dbReference>
<comment type="caution">
    <text evidence="4">The sequence shown here is derived from an EMBL/GenBank/DDBJ whole genome shotgun (WGS) entry which is preliminary data.</text>
</comment>
<protein>
    <submittedName>
        <fullName evidence="4">Saccharopine dehydrogenase</fullName>
    </submittedName>
</protein>
<sequence length="411" mass="46182">MKILVFGGSGKIGSAVAWDLAPDQDVEAVGVVGRHKNTLEKVKQWVGSNKVETHVLDIKDKTAAITLMKQYDVGVLTLPNRQTSYKVVHLAIEAGLNIVDTIEEFHRTPDAYETEGLEVPEGMKLSDYGDWLHEKACENGVTFVDGMGFAPGLSNITLGDGIRKIDVAERAVARVGGIPSKEAAAKHPLRYMITWAFEHVLREYVIRLNIIKNGKIVEVDAATELEKFRFNQFGKDDDLECAVTPGMPSFLFTRSQLKEFAEKTVRWPGHWQGVQTLKECGMLDIEPVDFAGTKIVPREFLLSIITPRLLPNEGETDVCVMYNTLEGIKDGKRVKIEYFMWDEPDKEHNISSMMRVTGYPMAITARMIGRGDIKEKGIVAPEDAITPELYKRFIEELKKRNIDIKEVFQIV</sequence>
<feature type="domain" description="Saccharopine dehydrogenase NADP binding" evidence="2">
    <location>
        <begin position="3"/>
        <end position="116"/>
    </location>
</feature>
<gene>
    <name evidence="4" type="ORF">AMJ87_00130</name>
</gene>
<dbReference type="InterPro" id="IPR036291">
    <property type="entry name" value="NAD(P)-bd_dom_sf"/>
</dbReference>
<reference evidence="4 5" key="1">
    <citation type="journal article" date="2015" name="Microbiome">
        <title>Genomic resolution of linkages in carbon, nitrogen, and sulfur cycling among widespread estuary sediment bacteria.</title>
        <authorList>
            <person name="Baker B.J."/>
            <person name="Lazar C.S."/>
            <person name="Teske A.P."/>
            <person name="Dick G.J."/>
        </authorList>
    </citation>
    <scope>NUCLEOTIDE SEQUENCE [LARGE SCALE GENOMIC DNA]</scope>
    <source>
        <strain evidence="4">SM23_60</strain>
    </source>
</reference>
<dbReference type="Pfam" id="PF16653">
    <property type="entry name" value="Sacchrp_dh_C"/>
    <property type="match status" value="1"/>
</dbReference>
<dbReference type="InterPro" id="IPR005097">
    <property type="entry name" value="Sacchrp_dh_NADP-bd"/>
</dbReference>
<dbReference type="PANTHER" id="PTHR11133">
    <property type="entry name" value="SACCHAROPINE DEHYDROGENASE"/>
    <property type="match status" value="1"/>
</dbReference>
<evidence type="ECO:0000259" key="2">
    <source>
        <dbReference type="Pfam" id="PF03435"/>
    </source>
</evidence>
<feature type="domain" description="Saccharopine dehydrogenase-like C-terminal" evidence="3">
    <location>
        <begin position="148"/>
        <end position="401"/>
    </location>
</feature>
<dbReference type="Proteomes" id="UP000051096">
    <property type="component" value="Unassembled WGS sequence"/>
</dbReference>
<evidence type="ECO:0000313" key="4">
    <source>
        <dbReference type="EMBL" id="KPK73890.1"/>
    </source>
</evidence>
<dbReference type="SUPFAM" id="SSF55347">
    <property type="entry name" value="Glyceraldehyde-3-phosphate dehydrogenase-like, C-terminal domain"/>
    <property type="match status" value="1"/>
</dbReference>
<accession>A0A0S8GN62</accession>
<organism evidence="4 5">
    <name type="scientific">candidate division WOR_3 bacterium SM23_60</name>
    <dbReference type="NCBI Taxonomy" id="1703780"/>
    <lineage>
        <taxon>Bacteria</taxon>
        <taxon>Bacteria division WOR-3</taxon>
    </lineage>
</organism>
<keyword evidence="1" id="KW-0560">Oxidoreductase</keyword>
<dbReference type="EMBL" id="LJUO01000001">
    <property type="protein sequence ID" value="KPK73890.1"/>
    <property type="molecule type" value="Genomic_DNA"/>
</dbReference>
<dbReference type="GO" id="GO:0016491">
    <property type="term" value="F:oxidoreductase activity"/>
    <property type="evidence" value="ECO:0007669"/>
    <property type="project" value="UniProtKB-KW"/>
</dbReference>
<evidence type="ECO:0000259" key="3">
    <source>
        <dbReference type="Pfam" id="PF16653"/>
    </source>
</evidence>
<dbReference type="AlphaFoldDB" id="A0A0S8GN62"/>
<name>A0A0S8GN62_UNCW3</name>
<dbReference type="Gene3D" id="3.30.360.10">
    <property type="entry name" value="Dihydrodipicolinate Reductase, domain 2"/>
    <property type="match status" value="1"/>
</dbReference>
<dbReference type="Gene3D" id="3.40.50.720">
    <property type="entry name" value="NAD(P)-binding Rossmann-like Domain"/>
    <property type="match status" value="2"/>
</dbReference>
<evidence type="ECO:0000313" key="5">
    <source>
        <dbReference type="Proteomes" id="UP000051096"/>
    </source>
</evidence>
<dbReference type="SUPFAM" id="SSF51735">
    <property type="entry name" value="NAD(P)-binding Rossmann-fold domains"/>
    <property type="match status" value="1"/>
</dbReference>
<dbReference type="Pfam" id="PF03435">
    <property type="entry name" value="Sacchrp_dh_NADP"/>
    <property type="match status" value="1"/>
</dbReference>